<proteinExistence type="predicted"/>
<dbReference type="PANTHER" id="PTHR15160:SF1">
    <property type="entry name" value="VON HIPPEL-LINDAU DISEASE TUMOR SUPPRESSOR"/>
    <property type="match status" value="1"/>
</dbReference>
<dbReference type="InterPro" id="IPR036104">
    <property type="entry name" value="BFN_sf"/>
</dbReference>
<dbReference type="Pfam" id="PF02577">
    <property type="entry name" value="BFN_dom"/>
    <property type="match status" value="1"/>
</dbReference>
<accession>A0ABV3Y753</accession>
<evidence type="ECO:0000259" key="1">
    <source>
        <dbReference type="PROSITE" id="PS51658"/>
    </source>
</evidence>
<dbReference type="SUPFAM" id="SSF103256">
    <property type="entry name" value="Hypothetical protein TM0160"/>
    <property type="match status" value="1"/>
</dbReference>
<dbReference type="PROSITE" id="PS51658">
    <property type="entry name" value="BFN"/>
    <property type="match status" value="1"/>
</dbReference>
<protein>
    <submittedName>
        <fullName evidence="2">Bifunctional nuclease family protein</fullName>
    </submittedName>
</protein>
<sequence length="168" mass="18125">MVEVEVAGVKVDLRSNSPVLLLQELGAPFRVVPIFIGVPEANAIDLAIAHVDPPRPLTHDLACLLLDELDARITQVAVTEVRNGTYYAEIVLLANGIEHRISARPSDSVALAIRSGAAIYVDDAVMNAEGTVFDDSQTDGDGGVVQQEEIVGEFRDFLKSIKPEDFSE</sequence>
<evidence type="ECO:0000313" key="2">
    <source>
        <dbReference type="EMBL" id="MEX6430259.1"/>
    </source>
</evidence>
<dbReference type="EMBL" id="JBFSHR010000043">
    <property type="protein sequence ID" value="MEX6430259.1"/>
    <property type="molecule type" value="Genomic_DNA"/>
</dbReference>
<comment type="caution">
    <text evidence="2">The sequence shown here is derived from an EMBL/GenBank/DDBJ whole genome shotgun (WGS) entry which is preliminary data.</text>
</comment>
<dbReference type="Gene3D" id="3.10.690.10">
    <property type="entry name" value="Bifunctional nuclease domain"/>
    <property type="match status" value="1"/>
</dbReference>
<reference evidence="2 3" key="1">
    <citation type="submission" date="2024-07" db="EMBL/GenBank/DDBJ databases">
        <title>Draft Genome Sequence of Ferrimicrobium acidiphilum Strain YE2023, Isolated from a Pulp of Bioleach Reactor.</title>
        <authorList>
            <person name="Elkina Y.A."/>
            <person name="Bulaeva A.G."/>
            <person name="Beletsky A.V."/>
            <person name="Mardanov A.V."/>
        </authorList>
    </citation>
    <scope>NUCLEOTIDE SEQUENCE [LARGE SCALE GENOMIC DNA]</scope>
    <source>
        <strain evidence="2 3">YE2023</strain>
    </source>
</reference>
<keyword evidence="3" id="KW-1185">Reference proteome</keyword>
<evidence type="ECO:0000313" key="3">
    <source>
        <dbReference type="Proteomes" id="UP001560267"/>
    </source>
</evidence>
<gene>
    <name evidence="2" type="ORF">AB6A68_10510</name>
</gene>
<name>A0ABV3Y753_9ACTN</name>
<dbReference type="PANTHER" id="PTHR15160">
    <property type="entry name" value="VON HIPPEL-LINDAU PROTEIN"/>
    <property type="match status" value="1"/>
</dbReference>
<organism evidence="2 3">
    <name type="scientific">Ferrimicrobium acidiphilum</name>
    <dbReference type="NCBI Taxonomy" id="121039"/>
    <lineage>
        <taxon>Bacteria</taxon>
        <taxon>Bacillati</taxon>
        <taxon>Actinomycetota</taxon>
        <taxon>Acidimicrobiia</taxon>
        <taxon>Acidimicrobiales</taxon>
        <taxon>Acidimicrobiaceae</taxon>
        <taxon>Ferrimicrobium</taxon>
    </lineage>
</organism>
<dbReference type="Proteomes" id="UP001560267">
    <property type="component" value="Unassembled WGS sequence"/>
</dbReference>
<feature type="domain" description="BFN" evidence="1">
    <location>
        <begin position="1"/>
        <end position="133"/>
    </location>
</feature>
<dbReference type="RefSeq" id="WP_276989879.1">
    <property type="nucleotide sequence ID" value="NZ_JBFSHR010000043.1"/>
</dbReference>
<dbReference type="InterPro" id="IPR003729">
    <property type="entry name" value="Bi_nuclease_dom"/>
</dbReference>